<feature type="region of interest" description="Disordered" evidence="1">
    <location>
        <begin position="146"/>
        <end position="170"/>
    </location>
</feature>
<accession>A0ABQ5E4D9</accession>
<proteinExistence type="predicted"/>
<dbReference type="EMBL" id="BQNB010015893">
    <property type="protein sequence ID" value="GJT45339.1"/>
    <property type="molecule type" value="Genomic_DNA"/>
</dbReference>
<sequence length="185" mass="21358">MIVKMMETMYDEEGPSSDPNQCRSTNKRRSDSAASGSAKRSSEDDDQSFTEAKVVYASASKQHHLSPQLDGRSLTQEKRRLLLKEDYTIVPKPKQFSTETDISKKSNEADELPKLLVMDVDKSQWKRLDQIGKDFHHFEDTIRAWRPRKCQGEQEKKQKTSSQLSRKDFRFRKDLSKSGILVGEE</sequence>
<protein>
    <submittedName>
        <fullName evidence="2">Uncharacterized protein</fullName>
    </submittedName>
</protein>
<reference evidence="2" key="2">
    <citation type="submission" date="2022-01" db="EMBL/GenBank/DDBJ databases">
        <authorList>
            <person name="Yamashiro T."/>
            <person name="Shiraishi A."/>
            <person name="Satake H."/>
            <person name="Nakayama K."/>
        </authorList>
    </citation>
    <scope>NUCLEOTIDE SEQUENCE</scope>
</reference>
<evidence type="ECO:0000313" key="3">
    <source>
        <dbReference type="Proteomes" id="UP001151760"/>
    </source>
</evidence>
<organism evidence="2 3">
    <name type="scientific">Tanacetum coccineum</name>
    <dbReference type="NCBI Taxonomy" id="301880"/>
    <lineage>
        <taxon>Eukaryota</taxon>
        <taxon>Viridiplantae</taxon>
        <taxon>Streptophyta</taxon>
        <taxon>Embryophyta</taxon>
        <taxon>Tracheophyta</taxon>
        <taxon>Spermatophyta</taxon>
        <taxon>Magnoliopsida</taxon>
        <taxon>eudicotyledons</taxon>
        <taxon>Gunneridae</taxon>
        <taxon>Pentapetalae</taxon>
        <taxon>asterids</taxon>
        <taxon>campanulids</taxon>
        <taxon>Asterales</taxon>
        <taxon>Asteraceae</taxon>
        <taxon>Asteroideae</taxon>
        <taxon>Anthemideae</taxon>
        <taxon>Anthemidinae</taxon>
        <taxon>Tanacetum</taxon>
    </lineage>
</organism>
<evidence type="ECO:0000313" key="2">
    <source>
        <dbReference type="EMBL" id="GJT45339.1"/>
    </source>
</evidence>
<comment type="caution">
    <text evidence="2">The sequence shown here is derived from an EMBL/GenBank/DDBJ whole genome shotgun (WGS) entry which is preliminary data.</text>
</comment>
<evidence type="ECO:0000256" key="1">
    <source>
        <dbReference type="SAM" id="MobiDB-lite"/>
    </source>
</evidence>
<reference evidence="2" key="1">
    <citation type="journal article" date="2022" name="Int. J. Mol. Sci.">
        <title>Draft Genome of Tanacetum Coccineum: Genomic Comparison of Closely Related Tanacetum-Family Plants.</title>
        <authorList>
            <person name="Yamashiro T."/>
            <person name="Shiraishi A."/>
            <person name="Nakayama K."/>
            <person name="Satake H."/>
        </authorList>
    </citation>
    <scope>NUCLEOTIDE SEQUENCE</scope>
</reference>
<feature type="region of interest" description="Disordered" evidence="1">
    <location>
        <begin position="1"/>
        <end position="50"/>
    </location>
</feature>
<gene>
    <name evidence="2" type="ORF">Tco_0954054</name>
</gene>
<keyword evidence="3" id="KW-1185">Reference proteome</keyword>
<name>A0ABQ5E4D9_9ASTR</name>
<dbReference type="Proteomes" id="UP001151760">
    <property type="component" value="Unassembled WGS sequence"/>
</dbReference>